<keyword evidence="6" id="KW-0539">Nucleus</keyword>
<evidence type="ECO:0000256" key="4">
    <source>
        <dbReference type="ARBA" id="ARBA00022806"/>
    </source>
</evidence>
<keyword evidence="2" id="KW-0547">Nucleotide-binding</keyword>
<evidence type="ECO:0000256" key="8">
    <source>
        <dbReference type="SAM" id="MobiDB-lite"/>
    </source>
</evidence>
<dbReference type="PROSITE" id="PS51192">
    <property type="entry name" value="HELICASE_ATP_BIND_1"/>
    <property type="match status" value="1"/>
</dbReference>
<gene>
    <name evidence="11" type="ORF">POTOM_037300</name>
</gene>
<evidence type="ECO:0000256" key="3">
    <source>
        <dbReference type="ARBA" id="ARBA00022801"/>
    </source>
</evidence>
<dbReference type="FunFam" id="3.40.50.10810:FF:000016">
    <property type="entry name" value="Chromatin structure-remodeling complex protein SYD"/>
    <property type="match status" value="1"/>
</dbReference>
<feature type="compositionally biased region" description="Basic and acidic residues" evidence="8">
    <location>
        <begin position="497"/>
        <end position="507"/>
    </location>
</feature>
<evidence type="ECO:0000256" key="7">
    <source>
        <dbReference type="SAM" id="Coils"/>
    </source>
</evidence>
<feature type="compositionally biased region" description="Polar residues" evidence="8">
    <location>
        <begin position="202"/>
        <end position="213"/>
    </location>
</feature>
<evidence type="ECO:0000256" key="6">
    <source>
        <dbReference type="ARBA" id="ARBA00023242"/>
    </source>
</evidence>
<dbReference type="Proteomes" id="UP000886885">
    <property type="component" value="Chromosome 10D"/>
</dbReference>
<evidence type="ECO:0000256" key="5">
    <source>
        <dbReference type="ARBA" id="ARBA00022840"/>
    </source>
</evidence>
<reference evidence="11" key="1">
    <citation type="journal article" date="2020" name="bioRxiv">
        <title>Hybrid origin of Populus tomentosa Carr. identified through genome sequencing and phylogenomic analysis.</title>
        <authorList>
            <person name="An X."/>
            <person name="Gao K."/>
            <person name="Chen Z."/>
            <person name="Li J."/>
            <person name="Yang X."/>
            <person name="Yang X."/>
            <person name="Zhou J."/>
            <person name="Guo T."/>
            <person name="Zhao T."/>
            <person name="Huang S."/>
            <person name="Miao D."/>
            <person name="Khan W.U."/>
            <person name="Rao P."/>
            <person name="Ye M."/>
            <person name="Lei B."/>
            <person name="Liao W."/>
            <person name="Wang J."/>
            <person name="Ji L."/>
            <person name="Li Y."/>
            <person name="Guo B."/>
            <person name="Mustafa N.S."/>
            <person name="Li S."/>
            <person name="Yun Q."/>
            <person name="Keller S.R."/>
            <person name="Mao J."/>
            <person name="Zhang R."/>
            <person name="Strauss S.H."/>
        </authorList>
    </citation>
    <scope>NUCLEOTIDE SEQUENCE</scope>
    <source>
        <strain evidence="11">GM15</strain>
        <tissue evidence="11">Leaf</tissue>
    </source>
</reference>
<keyword evidence="5" id="KW-0067">ATP-binding</keyword>
<dbReference type="InterPro" id="IPR000330">
    <property type="entry name" value="SNF2_N"/>
</dbReference>
<sequence length="1429" mass="159825">MASSQSSQNVELEAAKFLHKLIQDSKDEPAKLATKLYVILQHMKSSGKEHSMPYQVISRAMETVINQHGLDIEALRSSRLPLTGGTQMGDSSTAQYGGSSQAVGVGKDSKAGLAENEISKVDPSASSRPPAGPSSAGHDYYQGSGTQRSSQSFDHESPSSLDTRSANSQSQERGANQKDGKKAVAKRKRGDSSLHSEMHVDNPQQLDPRNTIVNPRKGKMNKVDSPGSYAVRGGENTSFNKVPSSGQLEVSSSYVSAGQQQGGSFSSAHESLTSRCMWNQNKAGLPLERSQVPRFSSNAVSGNATAEIPLQQSAISSLGSSAFSKVHGGMPATSYPAGPMGEPGFAGLVQYGGSEHQKHGLAKGPVASSAEKTSDGFFSANGVDDFPTSLSTGKILENDGGSSNMFAESNKIIQGGRQSSNSELTMIRSTPPRDVGKSPVSQGSVSPGMPFNEQQLRQLRAQCLVFLAFRNVLPPKKLHLDIALGNVVPKDGGTLDGPRKELTDHKGKAQSSNEPTNIPEVLMACGRLNNAKEFDKVLPGLGGRFLDENCASKEADKLKMMEDKSGLPSDPSMLADERKYLYSTRKLDAEIQRQEAMESQAVFTTAMQQPDSARGGLPLSNPVDSMGNAFLQVGKTDHASSATFINKQAIPEAVSWTRIGSQSLPSGSIQLGLVPDRKDNAPSQFHNLGNSNASGNKSGHNVSYYISVNEHGAPSSGLTMISHGGSNEGCRYDSKFEFQTRYALDACKVVSVDVSLRNDVSFTTEQDDDDKSAASTDSPPSPKYTMLEKWIMDQQRKKLLTEQGWVLKQQKTKQRIATCFDKLKEAVSSSEDISAKTKIVIELKKLQLLELQRRLRSNFLTDFFKPITNDMDRLKSYKKHKHGRRIKQLERYEQKMKEERQKRIRERQKEFFAEIEVHKERLEDVFKIKRERWKGVNKYVKEFHKRKERTHREKIDRIQREKINLLKINDVEGYLRMVQDAKSDRVKQLLKETEKYLQKLGSKLQEAKSMASRFENDMDESRHAAVVEKNETSVENEDESDQAKASCLDHYMESNEKYYLMAHSVKESIAEQPTCLLGGKLREYQMNGLRWLVSLYNNHLNGILADEMGLGKTVQVISLICYLMETKNDRGPFLVVVPSSVLPGWETEINFWAPGIHKIVYSGPPEERRRLFKEKIVHQKFNVLLTTYEYLMNKHDRPKLSKIHWRYIIIDEGHRIKNASCKLNADLRHYQSSHRLLLTGTPLQNNLEVIVGTTHFLLPNIFNSAEDFSQWFNKPFQSNGDNSADEALLSEEENLLIINRLHQVLRPFVLRRLKHKVENQLPEKIERLVRCEASAYQKLLMKRVEENLGSIGNSKARTVHNSVMELRNICNHPYLSQLHADEAFSFSVDTLIPKHFLPPIIRLCGKLEMLDRLLPKLKATDHRVWVFLY</sequence>
<evidence type="ECO:0000259" key="9">
    <source>
        <dbReference type="PROSITE" id="PS51192"/>
    </source>
</evidence>
<evidence type="ECO:0000259" key="10">
    <source>
        <dbReference type="PROSITE" id="PS51204"/>
    </source>
</evidence>
<dbReference type="CDD" id="cd17996">
    <property type="entry name" value="DEXHc_SMARCA2_SMARCA4"/>
    <property type="match status" value="1"/>
</dbReference>
<dbReference type="EMBL" id="JAAWWB010000020">
    <property type="protein sequence ID" value="KAG6757000.1"/>
    <property type="molecule type" value="Genomic_DNA"/>
</dbReference>
<feature type="compositionally biased region" description="Polar residues" evidence="8">
    <location>
        <begin position="235"/>
        <end position="244"/>
    </location>
</feature>
<proteinExistence type="predicted"/>
<name>A0A8X7Z518_POPTO</name>
<dbReference type="InterPro" id="IPR014001">
    <property type="entry name" value="Helicase_ATP-bd"/>
</dbReference>
<feature type="region of interest" description="Disordered" evidence="8">
    <location>
        <begin position="428"/>
        <end position="447"/>
    </location>
</feature>
<keyword evidence="7" id="KW-0175">Coiled coil</keyword>
<dbReference type="SMART" id="SM00487">
    <property type="entry name" value="DEXDc"/>
    <property type="match status" value="1"/>
</dbReference>
<evidence type="ECO:0000256" key="1">
    <source>
        <dbReference type="ARBA" id="ARBA00004123"/>
    </source>
</evidence>
<organism evidence="11 12">
    <name type="scientific">Populus tomentosa</name>
    <name type="common">Chinese white poplar</name>
    <dbReference type="NCBI Taxonomy" id="118781"/>
    <lineage>
        <taxon>Eukaryota</taxon>
        <taxon>Viridiplantae</taxon>
        <taxon>Streptophyta</taxon>
        <taxon>Embryophyta</taxon>
        <taxon>Tracheophyta</taxon>
        <taxon>Spermatophyta</taxon>
        <taxon>Magnoliopsida</taxon>
        <taxon>eudicotyledons</taxon>
        <taxon>Gunneridae</taxon>
        <taxon>Pentapetalae</taxon>
        <taxon>rosids</taxon>
        <taxon>fabids</taxon>
        <taxon>Malpighiales</taxon>
        <taxon>Salicaceae</taxon>
        <taxon>Saliceae</taxon>
        <taxon>Populus</taxon>
    </lineage>
</organism>
<protein>
    <submittedName>
        <fullName evidence="11">Uncharacterized protein</fullName>
    </submittedName>
</protein>
<evidence type="ECO:0000256" key="2">
    <source>
        <dbReference type="ARBA" id="ARBA00022741"/>
    </source>
</evidence>
<feature type="domain" description="Helicase ATP-binding" evidence="9">
    <location>
        <begin position="1093"/>
        <end position="1260"/>
    </location>
</feature>
<keyword evidence="4" id="KW-0347">Helicase</keyword>
<feature type="compositionally biased region" description="Polar residues" evidence="8">
    <location>
        <begin position="84"/>
        <end position="102"/>
    </location>
</feature>
<dbReference type="GO" id="GO:0016787">
    <property type="term" value="F:hydrolase activity"/>
    <property type="evidence" value="ECO:0007669"/>
    <property type="project" value="UniProtKB-KW"/>
</dbReference>
<feature type="region of interest" description="Disordered" evidence="8">
    <location>
        <begin position="81"/>
        <end position="244"/>
    </location>
</feature>
<comment type="subcellular location">
    <subcellularLocation>
        <location evidence="1">Nucleus</location>
    </subcellularLocation>
</comment>
<dbReference type="PANTHER" id="PTHR10799">
    <property type="entry name" value="SNF2/RAD54 HELICASE FAMILY"/>
    <property type="match status" value="1"/>
</dbReference>
<dbReference type="OrthoDB" id="5857104at2759"/>
<dbReference type="Pfam" id="PF00176">
    <property type="entry name" value="SNF2-rel_dom"/>
    <property type="match status" value="1"/>
</dbReference>
<dbReference type="GO" id="GO:0005634">
    <property type="term" value="C:nucleus"/>
    <property type="evidence" value="ECO:0007669"/>
    <property type="project" value="UniProtKB-SubCell"/>
</dbReference>
<feature type="compositionally biased region" description="Basic and acidic residues" evidence="8">
    <location>
        <begin position="190"/>
        <end position="200"/>
    </location>
</feature>
<feature type="compositionally biased region" description="Low complexity" evidence="8">
    <location>
        <begin position="123"/>
        <end position="137"/>
    </location>
</feature>
<comment type="caution">
    <text evidence="11">The sequence shown here is derived from an EMBL/GenBank/DDBJ whole genome shotgun (WGS) entry which is preliminary data.</text>
</comment>
<feature type="coiled-coil region" evidence="7">
    <location>
        <begin position="990"/>
        <end position="1024"/>
    </location>
</feature>
<evidence type="ECO:0000313" key="12">
    <source>
        <dbReference type="Proteomes" id="UP000886885"/>
    </source>
</evidence>
<evidence type="ECO:0000313" key="11">
    <source>
        <dbReference type="EMBL" id="KAG6757000.1"/>
    </source>
</evidence>
<accession>A0A8X7Z518</accession>
<feature type="compositionally biased region" description="Polar residues" evidence="8">
    <location>
        <begin position="143"/>
        <end position="174"/>
    </location>
</feature>
<keyword evidence="12" id="KW-1185">Reference proteome</keyword>
<dbReference type="GO" id="GO:0004386">
    <property type="term" value="F:helicase activity"/>
    <property type="evidence" value="ECO:0007669"/>
    <property type="project" value="UniProtKB-KW"/>
</dbReference>
<dbReference type="GO" id="GO:0005524">
    <property type="term" value="F:ATP binding"/>
    <property type="evidence" value="ECO:0007669"/>
    <property type="project" value="UniProtKB-KW"/>
</dbReference>
<feature type="region of interest" description="Disordered" evidence="8">
    <location>
        <begin position="492"/>
        <end position="515"/>
    </location>
</feature>
<dbReference type="InterPro" id="IPR014012">
    <property type="entry name" value="HSA_dom"/>
</dbReference>
<feature type="domain" description="HSA" evidence="10">
    <location>
        <begin position="894"/>
        <end position="968"/>
    </location>
</feature>
<dbReference type="PROSITE" id="PS51204">
    <property type="entry name" value="HSA"/>
    <property type="match status" value="1"/>
</dbReference>
<feature type="region of interest" description="Disordered" evidence="8">
    <location>
        <begin position="764"/>
        <end position="783"/>
    </location>
</feature>
<keyword evidence="3" id="KW-0378">Hydrolase</keyword>